<keyword evidence="4" id="KW-1185">Reference proteome</keyword>
<accession>A0A1M6ZAC3</accession>
<protein>
    <submittedName>
        <fullName evidence="3">Uncharacterized protein</fullName>
    </submittedName>
</protein>
<evidence type="ECO:0000256" key="1">
    <source>
        <dbReference type="SAM" id="Phobius"/>
    </source>
</evidence>
<dbReference type="Proteomes" id="UP000184069">
    <property type="component" value="Unassembled WGS sequence"/>
</dbReference>
<reference evidence="3 5" key="2">
    <citation type="submission" date="2016-11" db="EMBL/GenBank/DDBJ databases">
        <authorList>
            <person name="Jaros S."/>
            <person name="Januszkiewicz K."/>
            <person name="Wedrychowicz H."/>
        </authorList>
    </citation>
    <scope>NUCLEOTIDE SEQUENCE [LARGE SCALE GENOMIC DNA]</scope>
    <source>
        <strain evidence="3 5">DSM 27621</strain>
    </source>
</reference>
<organism evidence="3 5">
    <name type="scientific">Chryseobacterium contaminans</name>
    <dbReference type="NCBI Taxonomy" id="1423959"/>
    <lineage>
        <taxon>Bacteria</taxon>
        <taxon>Pseudomonadati</taxon>
        <taxon>Bacteroidota</taxon>
        <taxon>Flavobacteriia</taxon>
        <taxon>Flavobacteriales</taxon>
        <taxon>Weeksellaceae</taxon>
        <taxon>Chryseobacterium group</taxon>
        <taxon>Chryseobacterium</taxon>
    </lineage>
</organism>
<dbReference type="EMBL" id="FRBM01000003">
    <property type="protein sequence ID" value="SHL27411.1"/>
    <property type="molecule type" value="Genomic_DNA"/>
</dbReference>
<name>A0A1M6ZAC3_9FLAO</name>
<evidence type="ECO:0000313" key="3">
    <source>
        <dbReference type="EMBL" id="SHL27411.1"/>
    </source>
</evidence>
<feature type="transmembrane region" description="Helical" evidence="1">
    <location>
        <begin position="7"/>
        <end position="24"/>
    </location>
</feature>
<dbReference type="Proteomes" id="UP000093508">
    <property type="component" value="Unassembled WGS sequence"/>
</dbReference>
<dbReference type="EMBL" id="MAYF01000195">
    <property type="protein sequence ID" value="OCA78548.1"/>
    <property type="molecule type" value="Genomic_DNA"/>
</dbReference>
<reference evidence="2 4" key="1">
    <citation type="submission" date="2016-07" db="EMBL/GenBank/DDBJ databases">
        <authorList>
            <person name="Jeong J.-J."/>
            <person name="Kim D.W."/>
            <person name="Sang M.K."/>
            <person name="Choi I.-G."/>
            <person name="Kim K.D."/>
        </authorList>
    </citation>
    <scope>NUCLEOTIDE SEQUENCE [LARGE SCALE GENOMIC DNA]</scope>
    <source>
        <strain evidence="2 4">C-26</strain>
    </source>
</reference>
<dbReference type="RefSeq" id="WP_066695641.1">
    <property type="nucleotide sequence ID" value="NZ_FRBM01000003.1"/>
</dbReference>
<feature type="transmembrane region" description="Helical" evidence="1">
    <location>
        <begin position="59"/>
        <end position="80"/>
    </location>
</feature>
<feature type="transmembrane region" description="Helical" evidence="1">
    <location>
        <begin position="92"/>
        <end position="110"/>
    </location>
</feature>
<keyword evidence="1" id="KW-1133">Transmembrane helix</keyword>
<evidence type="ECO:0000313" key="5">
    <source>
        <dbReference type="Proteomes" id="UP000184069"/>
    </source>
</evidence>
<dbReference type="OrthoDB" id="1270942at2"/>
<keyword evidence="1" id="KW-0472">Membrane</keyword>
<dbReference type="STRING" id="1423959.SAMN05444407_103151"/>
<evidence type="ECO:0000313" key="2">
    <source>
        <dbReference type="EMBL" id="OCA78548.1"/>
    </source>
</evidence>
<proteinExistence type="predicted"/>
<keyword evidence="1" id="KW-0812">Transmembrane</keyword>
<gene>
    <name evidence="2" type="ORF">BBH99_21310</name>
    <name evidence="3" type="ORF">SAMN05444407_103151</name>
</gene>
<dbReference type="AlphaFoldDB" id="A0A1M6ZAC3"/>
<evidence type="ECO:0000313" key="4">
    <source>
        <dbReference type="Proteomes" id="UP000093508"/>
    </source>
</evidence>
<sequence>MKNFIKYDYYIQVFFLILGPLALIMGDLTGLLLCYFTVGIPQLISFLIRLFLTIKKTPFYIVYGILIIPVWISVLLIAIFKISNDITEIPSIIVMMAFFYSPLLAIFYVYEYHDLYKSLK</sequence>
<feature type="transmembrane region" description="Helical" evidence="1">
    <location>
        <begin position="30"/>
        <end position="52"/>
    </location>
</feature>